<dbReference type="AlphaFoldDB" id="A0A2U8I8X0"/>
<protein>
    <submittedName>
        <fullName evidence="5">Conjugal transfer protein</fullName>
    </submittedName>
</protein>
<dbReference type="CDD" id="cd06911">
    <property type="entry name" value="VirB9_CagX_TrbG"/>
    <property type="match status" value="1"/>
</dbReference>
<dbReference type="OrthoDB" id="5357875at2"/>
<dbReference type="KEGG" id="fsm:CCS41_14525"/>
<accession>A0A2U8I8X0</accession>
<keyword evidence="6" id="KW-1185">Reference proteome</keyword>
<reference evidence="5 6" key="1">
    <citation type="submission" date="2017-05" db="EMBL/GenBank/DDBJ databases">
        <title>Genome sequence of Candidatus Fukatsuia symbiotica and Candidatus Hamiltonella defensa from Acyrthosiphon pisum strain 5D.</title>
        <authorList>
            <person name="Patel V.A."/>
            <person name="Chevignon G."/>
            <person name="Russell J.A."/>
            <person name="Oliver K.M."/>
        </authorList>
    </citation>
    <scope>NUCLEOTIDE SEQUENCE [LARGE SCALE GENOMIC DNA]</scope>
    <source>
        <strain evidence="5 6">5D</strain>
        <plasmid evidence="5 6">p5D_Fsymbiotica-2</plasmid>
    </source>
</reference>
<dbReference type="Gene3D" id="2.60.40.2500">
    <property type="match status" value="1"/>
</dbReference>
<evidence type="ECO:0000313" key="5">
    <source>
        <dbReference type="EMBL" id="AWK15626.1"/>
    </source>
</evidence>
<evidence type="ECO:0000256" key="4">
    <source>
        <dbReference type="SAM" id="SignalP"/>
    </source>
</evidence>
<dbReference type="InterPro" id="IPR038161">
    <property type="entry name" value="VirB9/CagX/TrbG_C_sf"/>
</dbReference>
<evidence type="ECO:0000256" key="3">
    <source>
        <dbReference type="SAM" id="MobiDB-lite"/>
    </source>
</evidence>
<sequence>MKKWMAATLICAVFSSGVDAETVGKGASLDKRIRTALYSPDNVYRLNTMKNRTSTIQFPPGETVNRGSGLIATGNPGAWVIGANQDGNMVVVKPDINATDANTNVIINTNKHTYIVELKLTDNPAAMTYLLRFNYPVPPKPEESPFKGRQRNKNPCEGRINRNYQKRGDMSLSPYEIWDNGTFTCLRFPTNAPRPVIYQVLPDGTETLANLRSVNDIMVVHGVSQRFRLRLNRLVLELRTEQNNTGWYNDNGTTTGKVREVKNAGKE</sequence>
<geneLocation type="plasmid" evidence="5 6">
    <name>p5D_Fsymbiotica-2</name>
</geneLocation>
<dbReference type="Proteomes" id="UP000261875">
    <property type="component" value="Plasmid p5D_Fsymbiotica-2"/>
</dbReference>
<proteinExistence type="inferred from homology"/>
<evidence type="ECO:0000313" key="6">
    <source>
        <dbReference type="Proteomes" id="UP000261875"/>
    </source>
</evidence>
<feature type="region of interest" description="Disordered" evidence="3">
    <location>
        <begin position="141"/>
        <end position="163"/>
    </location>
</feature>
<evidence type="ECO:0000256" key="2">
    <source>
        <dbReference type="ARBA" id="ARBA00022729"/>
    </source>
</evidence>
<comment type="similarity">
    <text evidence="1">Belongs to the TrbG/VirB9 family.</text>
</comment>
<dbReference type="Pfam" id="PF03524">
    <property type="entry name" value="CagX"/>
    <property type="match status" value="1"/>
</dbReference>
<feature type="region of interest" description="Disordered" evidence="3">
    <location>
        <begin position="247"/>
        <end position="267"/>
    </location>
</feature>
<feature type="signal peptide" evidence="4">
    <location>
        <begin position="1"/>
        <end position="20"/>
    </location>
</feature>
<keyword evidence="2 4" id="KW-0732">Signal</keyword>
<dbReference type="RefSeq" id="WP_119797931.1">
    <property type="nucleotide sequence ID" value="NZ_CP021661.1"/>
</dbReference>
<dbReference type="InterPro" id="IPR010258">
    <property type="entry name" value="Conjugal_tfr_TrbG/VirB9/CagX"/>
</dbReference>
<keyword evidence="5" id="KW-0614">Plasmid</keyword>
<evidence type="ECO:0000256" key="1">
    <source>
        <dbReference type="ARBA" id="ARBA00006135"/>
    </source>
</evidence>
<feature type="compositionally biased region" description="Basic and acidic residues" evidence="3">
    <location>
        <begin position="257"/>
        <end position="267"/>
    </location>
</feature>
<feature type="chain" id="PRO_5015890414" evidence="4">
    <location>
        <begin position="21"/>
        <end position="267"/>
    </location>
</feature>
<organism evidence="5 6">
    <name type="scientific">Candidatus Fukatsuia symbiotica</name>
    <dbReference type="NCBI Taxonomy" id="1878942"/>
    <lineage>
        <taxon>Bacteria</taxon>
        <taxon>Pseudomonadati</taxon>
        <taxon>Pseudomonadota</taxon>
        <taxon>Gammaproteobacteria</taxon>
        <taxon>Enterobacterales</taxon>
        <taxon>Yersiniaceae</taxon>
        <taxon>Candidatus Fukatsuia</taxon>
    </lineage>
</organism>
<dbReference type="InterPro" id="IPR033645">
    <property type="entry name" value="VirB9/CagX/TrbG_C"/>
</dbReference>
<dbReference type="EMBL" id="CP021661">
    <property type="protein sequence ID" value="AWK15626.1"/>
    <property type="molecule type" value="Genomic_DNA"/>
</dbReference>
<name>A0A2U8I8X0_9GAMM</name>
<gene>
    <name evidence="5" type="ORF">CCS41_14525</name>
</gene>
<feature type="compositionally biased region" description="Polar residues" evidence="3">
    <location>
        <begin position="247"/>
        <end position="256"/>
    </location>
</feature>